<feature type="region of interest" description="Disordered" evidence="1">
    <location>
        <begin position="1"/>
        <end position="22"/>
    </location>
</feature>
<dbReference type="Proteomes" id="UP000053429">
    <property type="component" value="Unassembled WGS sequence"/>
</dbReference>
<gene>
    <name evidence="2" type="ORF">AQJ67_24620</name>
</gene>
<evidence type="ECO:0000256" key="1">
    <source>
        <dbReference type="SAM" id="MobiDB-lite"/>
    </source>
</evidence>
<protein>
    <submittedName>
        <fullName evidence="2">Uncharacterized protein</fullName>
    </submittedName>
</protein>
<reference evidence="2 3" key="1">
    <citation type="submission" date="2015-10" db="EMBL/GenBank/DDBJ databases">
        <title>Draft genome sequence of Streptomyces caeruleatus NRRL B-24802, type strain for the species Streptomyces caeruleatus.</title>
        <authorList>
            <person name="Ruckert C."/>
            <person name="Winkler A."/>
            <person name="Kalinowski J."/>
            <person name="Kampfer P."/>
            <person name="Glaeser S."/>
        </authorList>
    </citation>
    <scope>NUCLEOTIDE SEQUENCE [LARGE SCALE GENOMIC DNA]</scope>
    <source>
        <strain evidence="2 3">NRRL B-24802</strain>
    </source>
</reference>
<sequence>MTSSLTSREQGPDASGGGRLEATGVTTLPERQLAITHWLLGAAVEQDLARSQWEDQGGTALLACGGILAAVRIPAHMVWAVAKTDELEKVDAFLHQWFDGGAVFMDLHAQLYYALVPGSAAWRWNDRDFPGVECLRSDNYLGVPAIRLTKPKGRAYWCRPMDSPGDLCFVDEVEELVRHGRAARAEGGSQ</sequence>
<keyword evidence="3" id="KW-1185">Reference proteome</keyword>
<name>A0A101TX86_9ACTN</name>
<dbReference type="EMBL" id="LMWY01000029">
    <property type="protein sequence ID" value="KUO00054.1"/>
    <property type="molecule type" value="Genomic_DNA"/>
</dbReference>
<dbReference type="STRING" id="661399.AQJ67_24620"/>
<comment type="caution">
    <text evidence="2">The sequence shown here is derived from an EMBL/GenBank/DDBJ whole genome shotgun (WGS) entry which is preliminary data.</text>
</comment>
<accession>A0A101TX86</accession>
<proteinExistence type="predicted"/>
<evidence type="ECO:0000313" key="3">
    <source>
        <dbReference type="Proteomes" id="UP000053429"/>
    </source>
</evidence>
<organism evidence="2 3">
    <name type="scientific">Streptomyces caeruleatus</name>
    <dbReference type="NCBI Taxonomy" id="661399"/>
    <lineage>
        <taxon>Bacteria</taxon>
        <taxon>Bacillati</taxon>
        <taxon>Actinomycetota</taxon>
        <taxon>Actinomycetes</taxon>
        <taxon>Kitasatosporales</taxon>
        <taxon>Streptomycetaceae</taxon>
        <taxon>Streptomyces</taxon>
    </lineage>
</organism>
<evidence type="ECO:0000313" key="2">
    <source>
        <dbReference type="EMBL" id="KUO00054.1"/>
    </source>
</evidence>
<dbReference type="AlphaFoldDB" id="A0A101TX86"/>